<evidence type="ECO:0000256" key="1">
    <source>
        <dbReference type="ARBA" id="ARBA00004141"/>
    </source>
</evidence>
<feature type="transmembrane region" description="Helical" evidence="7">
    <location>
        <begin position="88"/>
        <end position="111"/>
    </location>
</feature>
<dbReference type="AlphaFoldDB" id="A0A8H6N989"/>
<evidence type="ECO:0000256" key="3">
    <source>
        <dbReference type="ARBA" id="ARBA00022989"/>
    </source>
</evidence>
<feature type="transmembrane region" description="Helical" evidence="7">
    <location>
        <begin position="55"/>
        <end position="76"/>
    </location>
</feature>
<evidence type="ECO:0000256" key="5">
    <source>
        <dbReference type="ARBA" id="ARBA00038359"/>
    </source>
</evidence>
<keyword evidence="4 7" id="KW-0472">Membrane</keyword>
<reference evidence="9" key="1">
    <citation type="journal article" date="2020" name="Phytopathology">
        <title>Genome Sequence Resources of Colletotrichum truncatum, C. plurivorum, C. musicola, and C. sojae: Four Species Pathogenic to Soybean (Glycine max).</title>
        <authorList>
            <person name="Rogerio F."/>
            <person name="Boufleur T.R."/>
            <person name="Ciampi-Guillardi M."/>
            <person name="Sukno S.A."/>
            <person name="Thon M.R."/>
            <person name="Massola Junior N.S."/>
            <person name="Baroncelli R."/>
        </authorList>
    </citation>
    <scope>NUCLEOTIDE SEQUENCE</scope>
    <source>
        <strain evidence="9">LFN00145</strain>
    </source>
</reference>
<gene>
    <name evidence="9" type="ORF">CPLU01_10500</name>
</gene>
<dbReference type="Pfam" id="PF20684">
    <property type="entry name" value="Fung_rhodopsin"/>
    <property type="match status" value="1"/>
</dbReference>
<evidence type="ECO:0000256" key="6">
    <source>
        <dbReference type="SAM" id="MobiDB-lite"/>
    </source>
</evidence>
<feature type="transmembrane region" description="Helical" evidence="7">
    <location>
        <begin position="136"/>
        <end position="157"/>
    </location>
</feature>
<organism evidence="9 10">
    <name type="scientific">Colletotrichum plurivorum</name>
    <dbReference type="NCBI Taxonomy" id="2175906"/>
    <lineage>
        <taxon>Eukaryota</taxon>
        <taxon>Fungi</taxon>
        <taxon>Dikarya</taxon>
        <taxon>Ascomycota</taxon>
        <taxon>Pezizomycotina</taxon>
        <taxon>Sordariomycetes</taxon>
        <taxon>Hypocreomycetidae</taxon>
        <taxon>Glomerellales</taxon>
        <taxon>Glomerellaceae</taxon>
        <taxon>Colletotrichum</taxon>
        <taxon>Colletotrichum orchidearum species complex</taxon>
    </lineage>
</organism>
<name>A0A8H6N989_9PEZI</name>
<protein>
    <submittedName>
        <fullName evidence="9">Integral membrane protein</fullName>
    </submittedName>
</protein>
<keyword evidence="3 7" id="KW-1133">Transmembrane helix</keyword>
<accession>A0A8H6N989</accession>
<evidence type="ECO:0000256" key="2">
    <source>
        <dbReference type="ARBA" id="ARBA00022692"/>
    </source>
</evidence>
<keyword evidence="2 7" id="KW-0812">Transmembrane</keyword>
<evidence type="ECO:0000256" key="7">
    <source>
        <dbReference type="SAM" id="Phobius"/>
    </source>
</evidence>
<dbReference type="PANTHER" id="PTHR33048">
    <property type="entry name" value="PTH11-LIKE INTEGRAL MEMBRANE PROTEIN (AFU_ORTHOLOGUE AFUA_5G11245)"/>
    <property type="match status" value="1"/>
</dbReference>
<dbReference type="Proteomes" id="UP000654918">
    <property type="component" value="Unassembled WGS sequence"/>
</dbReference>
<dbReference type="InterPro" id="IPR049326">
    <property type="entry name" value="Rhodopsin_dom_fungi"/>
</dbReference>
<evidence type="ECO:0000259" key="8">
    <source>
        <dbReference type="Pfam" id="PF20684"/>
    </source>
</evidence>
<feature type="domain" description="Rhodopsin" evidence="8">
    <location>
        <begin position="72"/>
        <end position="312"/>
    </location>
</feature>
<comment type="similarity">
    <text evidence="5">Belongs to the SAT4 family.</text>
</comment>
<dbReference type="InterPro" id="IPR052337">
    <property type="entry name" value="SAT4-like"/>
</dbReference>
<evidence type="ECO:0000313" key="9">
    <source>
        <dbReference type="EMBL" id="KAF6825047.1"/>
    </source>
</evidence>
<dbReference type="PANTHER" id="PTHR33048:SF47">
    <property type="entry name" value="INTEGRAL MEMBRANE PROTEIN-RELATED"/>
    <property type="match status" value="1"/>
</dbReference>
<evidence type="ECO:0000313" key="10">
    <source>
        <dbReference type="Proteomes" id="UP000654918"/>
    </source>
</evidence>
<keyword evidence="10" id="KW-1185">Reference proteome</keyword>
<feature type="transmembrane region" description="Helical" evidence="7">
    <location>
        <begin position="244"/>
        <end position="265"/>
    </location>
</feature>
<feature type="region of interest" description="Disordered" evidence="6">
    <location>
        <begin position="439"/>
        <end position="460"/>
    </location>
</feature>
<feature type="transmembrane region" description="Helical" evidence="7">
    <location>
        <begin position="169"/>
        <end position="196"/>
    </location>
</feature>
<dbReference type="EMBL" id="WIGO01000181">
    <property type="protein sequence ID" value="KAF6825047.1"/>
    <property type="molecule type" value="Genomic_DNA"/>
</dbReference>
<dbReference type="GO" id="GO:0016020">
    <property type="term" value="C:membrane"/>
    <property type="evidence" value="ECO:0007669"/>
    <property type="project" value="UniProtKB-SubCell"/>
</dbReference>
<proteinExistence type="inferred from homology"/>
<comment type="caution">
    <text evidence="9">The sequence shown here is derived from an EMBL/GenBank/DDBJ whole genome shotgun (WGS) entry which is preliminary data.</text>
</comment>
<evidence type="ECO:0000256" key="4">
    <source>
        <dbReference type="ARBA" id="ARBA00023136"/>
    </source>
</evidence>
<feature type="transmembrane region" description="Helical" evidence="7">
    <location>
        <begin position="208"/>
        <end position="232"/>
    </location>
</feature>
<comment type="subcellular location">
    <subcellularLocation>
        <location evidence="1">Membrane</location>
        <topology evidence="1">Multi-pass membrane protein</topology>
    </subcellularLocation>
</comment>
<sequence length="488" mass="53773">MPPTSIFLLVRSPTHDESIPAAAAAASSTNTTDPTLPPWLPLDKPDPSEWNGGSVLPVAAISAAVATIFVAMRFYTRARILRTVMWDDWLILASLVFAIATSGGMITQLNFGLGEHLYYAWSLFPLYVQTGTFTNLFYSLSLTLTKVSILLLYIRILHTYDLVRQLGKLLLVLVAVSHAWIVASILTTCVPLRAAWDFDTPGAYCHPAAVFWGNACLHLVTDVFIFLLPLPVISGMRLPRRQKLGLYFVFCLAFLVCAISIIRLVRLLHLEETAEEVMDITWSAVRIANWTCVEVHAAIVTACLTTLKPLLNQLFPSLISTAADTPFTTSTAESRRRQKEYEDNFSTGGAEATYRRPLTIGTKTDRPRVRRDTFASLVFGDAKHPAPEHVEDAVTPTSATRLKSGEYRLAEVEAAGPLQWPFGRVSFGRMSFSVRGSRMAAPAPPVPQVPVAPHGGRMTRGTSMAVVPERRSESLERHGSPVSVRRIV</sequence>